<evidence type="ECO:0000256" key="1">
    <source>
        <dbReference type="SAM" id="MobiDB-lite"/>
    </source>
</evidence>
<feature type="domain" description="GmrSD restriction endonucleases C-terminal" evidence="2">
    <location>
        <begin position="131"/>
        <end position="263"/>
    </location>
</feature>
<name>A0A8H9YBL4_9CORY</name>
<reference evidence="3" key="1">
    <citation type="submission" date="2020-08" db="EMBL/GenBank/DDBJ databases">
        <title>Sequencing the genomes of 1000 actinobacteria strains.</title>
        <authorList>
            <person name="Klenk H.-P."/>
        </authorList>
    </citation>
    <scope>NUCLEOTIDE SEQUENCE</scope>
    <source>
        <strain evidence="3">DSM 20582</strain>
    </source>
</reference>
<gene>
    <name evidence="3" type="ORF">FHU32_001293</name>
</gene>
<proteinExistence type="predicted"/>
<dbReference type="Proteomes" id="UP000612712">
    <property type="component" value="Unassembled WGS sequence"/>
</dbReference>
<dbReference type="PANTHER" id="PTHR24094:SF15">
    <property type="entry name" value="AMP-DEPENDENT SYNTHETASE_LIGASE DOMAIN-CONTAINING PROTEIN-RELATED"/>
    <property type="match status" value="1"/>
</dbReference>
<evidence type="ECO:0000313" key="4">
    <source>
        <dbReference type="Proteomes" id="UP000612712"/>
    </source>
</evidence>
<dbReference type="InterPro" id="IPR011089">
    <property type="entry name" value="GmrSD_C"/>
</dbReference>
<organism evidence="3 4">
    <name type="scientific">Corynebacterium bovis DSM 20582 = CIP 54.80</name>
    <dbReference type="NCBI Taxonomy" id="927655"/>
    <lineage>
        <taxon>Bacteria</taxon>
        <taxon>Bacillati</taxon>
        <taxon>Actinomycetota</taxon>
        <taxon>Actinomycetes</taxon>
        <taxon>Mycobacteriales</taxon>
        <taxon>Corynebacteriaceae</taxon>
        <taxon>Corynebacterium</taxon>
    </lineage>
</organism>
<dbReference type="RefSeq" id="WP_185741552.1">
    <property type="nucleotide sequence ID" value="NZ_CP047187.1"/>
</dbReference>
<feature type="compositionally biased region" description="Pro residues" evidence="1">
    <location>
        <begin position="57"/>
        <end position="83"/>
    </location>
</feature>
<dbReference type="AlphaFoldDB" id="A0A8H9YBL4"/>
<sequence>MLAAALVAVGAVAACDVSVEGPFGPTGTPAGTTAPAPGGVPADRGADAPAPDQGEPAPGPDGAPAPAPAPEGAPAPAPAPDGAPGPGAVDVAAVRGLLATLPVKGRAPKTGYTREQFGPSWDDVDRNGCDTRNDILARDLRDIVLSGRCKVMSGTLDDPYTGTTIPFVRGRQTSSAVQIDHVVALSDAWQKGAQQLDPVRRTELANDPLNLLAVDGPSNTAKGAGDAATWLPPNTAFRCRYVATQVQVKAKYGLWVTAAERDAVDRELGRCPAG</sequence>
<dbReference type="PANTHER" id="PTHR24094">
    <property type="entry name" value="SECRETED PROTEIN"/>
    <property type="match status" value="1"/>
</dbReference>
<dbReference type="Pfam" id="PF07510">
    <property type="entry name" value="GmrSD_C"/>
    <property type="match status" value="1"/>
</dbReference>
<feature type="compositionally biased region" description="Low complexity" evidence="1">
    <location>
        <begin position="26"/>
        <end position="56"/>
    </location>
</feature>
<feature type="region of interest" description="Disordered" evidence="1">
    <location>
        <begin position="26"/>
        <end position="88"/>
    </location>
</feature>
<evidence type="ECO:0000259" key="2">
    <source>
        <dbReference type="Pfam" id="PF07510"/>
    </source>
</evidence>
<comment type="caution">
    <text evidence="3">The sequence shown here is derived from an EMBL/GenBank/DDBJ whole genome shotgun (WGS) entry which is preliminary data.</text>
</comment>
<dbReference type="GeneID" id="60809257"/>
<protein>
    <recommendedName>
        <fullName evidence="2">GmrSD restriction endonucleases C-terminal domain-containing protein</fullName>
    </recommendedName>
</protein>
<accession>A0A8H9YBL4</accession>
<dbReference type="EMBL" id="JACHWT010000005">
    <property type="protein sequence ID" value="MBB3116066.1"/>
    <property type="molecule type" value="Genomic_DNA"/>
</dbReference>
<evidence type="ECO:0000313" key="3">
    <source>
        <dbReference type="EMBL" id="MBB3116066.1"/>
    </source>
</evidence>